<name>A0AB39MNW5_9ACTN</name>
<proteinExistence type="predicted"/>
<reference evidence="3" key="1">
    <citation type="submission" date="2024-07" db="EMBL/GenBank/DDBJ databases">
        <authorList>
            <person name="Yu S.T."/>
        </authorList>
    </citation>
    <scope>NUCLEOTIDE SEQUENCE</scope>
    <source>
        <strain evidence="3">R08</strain>
    </source>
</reference>
<evidence type="ECO:0000313" key="3">
    <source>
        <dbReference type="EMBL" id="XDQ08160.1"/>
    </source>
</evidence>
<dbReference type="SMART" id="SM00470">
    <property type="entry name" value="ParB"/>
    <property type="match status" value="1"/>
</dbReference>
<evidence type="ECO:0000256" key="1">
    <source>
        <dbReference type="SAM" id="MobiDB-lite"/>
    </source>
</evidence>
<dbReference type="EMBL" id="CP163431">
    <property type="protein sequence ID" value="XDQ08160.1"/>
    <property type="molecule type" value="Genomic_DNA"/>
</dbReference>
<feature type="region of interest" description="Disordered" evidence="1">
    <location>
        <begin position="189"/>
        <end position="215"/>
    </location>
</feature>
<protein>
    <submittedName>
        <fullName evidence="3">ParB N-terminal domain-containing protein</fullName>
    </submittedName>
</protein>
<evidence type="ECO:0000259" key="2">
    <source>
        <dbReference type="SMART" id="SM00470"/>
    </source>
</evidence>
<dbReference type="AlphaFoldDB" id="A0AB39MNW5"/>
<organism evidence="3">
    <name type="scientific">Streptomyces sp. R08</name>
    <dbReference type="NCBI Taxonomy" id="3238624"/>
    <lineage>
        <taxon>Bacteria</taxon>
        <taxon>Bacillati</taxon>
        <taxon>Actinomycetota</taxon>
        <taxon>Actinomycetes</taxon>
        <taxon>Kitasatosporales</taxon>
        <taxon>Streptomycetaceae</taxon>
        <taxon>Streptomyces</taxon>
    </lineage>
</organism>
<feature type="domain" description="ParB-like N-terminal" evidence="2">
    <location>
        <begin position="3"/>
        <end position="78"/>
    </location>
</feature>
<accession>A0AB39MNW5</accession>
<dbReference type="InterPro" id="IPR036086">
    <property type="entry name" value="ParB/Sulfiredoxin_sf"/>
</dbReference>
<sequence length="312" mass="34760">MGLSVSPRSQVVDLEHARGLAESGTETPPILVHWPTMQVIDGRHRLRAAELRGDEHIEVRFFDGSEADAFVLAVRLNVEHGLPLQRSDRMAAARRIVRSHPHWSDRRIAHASALAARTIAALRRSMDNVPVLPTREGSDGRVRPVSAADGRSRAAELVRSGRQLSLRELAREAGISLGTARDVRQRVLSGRDAIPQRQRERQRGLSVPSGSAQAETRKIVPGERKQILARLARDPSLRLTDKGRTLLRMFAAHPSKPEEWQQIVDSIPRHSVDALLSLAQSCAEDWQIFARQLEECSRQPADAQQVPVDENQ</sequence>
<dbReference type="RefSeq" id="WP_369192789.1">
    <property type="nucleotide sequence ID" value="NZ_CP163431.1"/>
</dbReference>
<gene>
    <name evidence="3" type="ORF">AB5J58_48550</name>
</gene>
<dbReference type="InterPro" id="IPR003115">
    <property type="entry name" value="ParB_N"/>
</dbReference>
<dbReference type="SUPFAM" id="SSF110849">
    <property type="entry name" value="ParB/Sulfiredoxin"/>
    <property type="match status" value="1"/>
</dbReference>